<evidence type="ECO:0000259" key="2">
    <source>
        <dbReference type="Pfam" id="PF00582"/>
    </source>
</evidence>
<dbReference type="PANTHER" id="PTHR46268">
    <property type="entry name" value="STRESS RESPONSE PROTEIN NHAX"/>
    <property type="match status" value="1"/>
</dbReference>
<dbReference type="PANTHER" id="PTHR46268:SF6">
    <property type="entry name" value="UNIVERSAL STRESS PROTEIN UP12"/>
    <property type="match status" value="1"/>
</dbReference>
<protein>
    <submittedName>
        <fullName evidence="3">Universal stress protein UspA</fullName>
    </submittedName>
</protein>
<accession>A0AA35CP51</accession>
<evidence type="ECO:0000256" key="1">
    <source>
        <dbReference type="ARBA" id="ARBA00008791"/>
    </source>
</evidence>
<dbReference type="AlphaFoldDB" id="A0AA35CP51"/>
<dbReference type="InterPro" id="IPR014729">
    <property type="entry name" value="Rossmann-like_a/b/a_fold"/>
</dbReference>
<dbReference type="InterPro" id="IPR006016">
    <property type="entry name" value="UspA"/>
</dbReference>
<reference evidence="3" key="1">
    <citation type="submission" date="2022-03" db="EMBL/GenBank/DDBJ databases">
        <title>Complete genome sequence of Caldinitratiruptor microaerophilus.</title>
        <authorList>
            <person name="Mukaiyama R."/>
            <person name="Nishiyama T."/>
            <person name="Ueda K."/>
        </authorList>
    </citation>
    <scope>NUCLEOTIDE SEQUENCE</scope>
    <source>
        <strain evidence="3">JCM 16183</strain>
    </source>
</reference>
<sequence length="283" mass="29939">MTNIVVACDGSEHAQKALGWARELARSVPEPVLHLVHAYHVPLPISEGMAIEYARTLQEAREDGQELLDRMAASVEGVPVRTHLRQGAAAPAVLAVADEVGAGLIAMGSRGLGLAASLFLGSVSTEVVHHARVPVLVARHDHARPLRRVLVGVDGSAHSARALAFALRWAPEAEITALHVLHLSPEARALFEQTDLSFDVAVDRAARDVVNRTADLARVPADRVRPLAATGSAADQLLAEYRTGGYDLAVVGSRGLGLLGELFLGSVSERLVRLAPGPVVVVK</sequence>
<gene>
    <name evidence="3" type="ORF">caldi_20910</name>
</gene>
<evidence type="ECO:0000313" key="4">
    <source>
        <dbReference type="Proteomes" id="UP001163687"/>
    </source>
</evidence>
<proteinExistence type="inferred from homology"/>
<feature type="domain" description="UspA" evidence="2">
    <location>
        <begin position="147"/>
        <end position="283"/>
    </location>
</feature>
<dbReference type="CDD" id="cd23659">
    <property type="entry name" value="USP_At3g01520-like"/>
    <property type="match status" value="1"/>
</dbReference>
<dbReference type="InterPro" id="IPR006015">
    <property type="entry name" value="Universal_stress_UspA"/>
</dbReference>
<keyword evidence="4" id="KW-1185">Reference proteome</keyword>
<dbReference type="EMBL" id="AP025628">
    <property type="protein sequence ID" value="BDG61001.1"/>
    <property type="molecule type" value="Genomic_DNA"/>
</dbReference>
<dbReference type="Proteomes" id="UP001163687">
    <property type="component" value="Chromosome"/>
</dbReference>
<organism evidence="3 4">
    <name type="scientific">Caldinitratiruptor microaerophilus</name>
    <dbReference type="NCBI Taxonomy" id="671077"/>
    <lineage>
        <taxon>Bacteria</taxon>
        <taxon>Bacillati</taxon>
        <taxon>Bacillota</taxon>
        <taxon>Clostridia</taxon>
        <taxon>Eubacteriales</taxon>
        <taxon>Symbiobacteriaceae</taxon>
        <taxon>Caldinitratiruptor</taxon>
    </lineage>
</organism>
<dbReference type="RefSeq" id="WP_264841684.1">
    <property type="nucleotide sequence ID" value="NZ_AP025628.1"/>
</dbReference>
<dbReference type="KEGG" id="cmic:caldi_20910"/>
<feature type="domain" description="UspA" evidence="2">
    <location>
        <begin position="2"/>
        <end position="139"/>
    </location>
</feature>
<dbReference type="SUPFAM" id="SSF52402">
    <property type="entry name" value="Adenine nucleotide alpha hydrolases-like"/>
    <property type="match status" value="2"/>
</dbReference>
<comment type="similarity">
    <text evidence="1">Belongs to the universal stress protein A family.</text>
</comment>
<dbReference type="Pfam" id="PF00582">
    <property type="entry name" value="Usp"/>
    <property type="match status" value="2"/>
</dbReference>
<dbReference type="CDD" id="cd00293">
    <property type="entry name" value="USP-like"/>
    <property type="match status" value="1"/>
</dbReference>
<evidence type="ECO:0000313" key="3">
    <source>
        <dbReference type="EMBL" id="BDG61001.1"/>
    </source>
</evidence>
<dbReference type="Gene3D" id="3.40.50.620">
    <property type="entry name" value="HUPs"/>
    <property type="match status" value="2"/>
</dbReference>
<dbReference type="PRINTS" id="PR01438">
    <property type="entry name" value="UNVRSLSTRESS"/>
</dbReference>
<name>A0AA35CP51_9FIRM</name>